<name>A0AAP5ICI2_9CYAN</name>
<proteinExistence type="predicted"/>
<dbReference type="PANTHER" id="PTHR12526">
    <property type="entry name" value="GLYCOSYLTRANSFERASE"/>
    <property type="match status" value="1"/>
</dbReference>
<keyword evidence="2" id="KW-0808">Transferase</keyword>
<reference evidence="6" key="1">
    <citation type="journal article" date="2021" name="Science">
        <title>Hunting the eagle killer: A cyanobacterial neurotoxin causes vacuolar myelinopathy.</title>
        <authorList>
            <person name="Breinlinger S."/>
            <person name="Phillips T.J."/>
            <person name="Haram B.N."/>
            <person name="Mares J."/>
            <person name="Martinez Yerena J.A."/>
            <person name="Hrouzek P."/>
            <person name="Sobotka R."/>
            <person name="Henderson W.M."/>
            <person name="Schmieder P."/>
            <person name="Williams S.M."/>
            <person name="Lauderdale J.D."/>
            <person name="Wilde H.D."/>
            <person name="Gerrin W."/>
            <person name="Kust A."/>
            <person name="Washington J.W."/>
            <person name="Wagner C."/>
            <person name="Geier B."/>
            <person name="Liebeke M."/>
            <person name="Enke H."/>
            <person name="Niedermeyer T.H.J."/>
            <person name="Wilde S.B."/>
        </authorList>
    </citation>
    <scope>NUCLEOTIDE SEQUENCE [LARGE SCALE GENOMIC DNA]</scope>
    <source>
        <strain evidence="6">Thurmond2011</strain>
    </source>
</reference>
<dbReference type="InterPro" id="IPR001296">
    <property type="entry name" value="Glyco_trans_1"/>
</dbReference>
<feature type="domain" description="Glycosyl transferase family 1" evidence="3">
    <location>
        <begin position="191"/>
        <end position="350"/>
    </location>
</feature>
<dbReference type="RefSeq" id="WP_208340568.1">
    <property type="nucleotide sequence ID" value="NZ_CAWQFN010000710.1"/>
</dbReference>
<dbReference type="InterPro" id="IPR028098">
    <property type="entry name" value="Glyco_trans_4-like_N"/>
</dbReference>
<dbReference type="GO" id="GO:0016757">
    <property type="term" value="F:glycosyltransferase activity"/>
    <property type="evidence" value="ECO:0007669"/>
    <property type="project" value="UniProtKB-KW"/>
</dbReference>
<evidence type="ECO:0000256" key="2">
    <source>
        <dbReference type="ARBA" id="ARBA00022679"/>
    </source>
</evidence>
<keyword evidence="1" id="KW-0328">Glycosyltransferase</keyword>
<organism evidence="5 6">
    <name type="scientific">Aetokthonos hydrillicola Thurmond2011</name>
    <dbReference type="NCBI Taxonomy" id="2712845"/>
    <lineage>
        <taxon>Bacteria</taxon>
        <taxon>Bacillati</taxon>
        <taxon>Cyanobacteriota</taxon>
        <taxon>Cyanophyceae</taxon>
        <taxon>Nostocales</taxon>
        <taxon>Hapalosiphonaceae</taxon>
        <taxon>Aetokthonos</taxon>
    </lineage>
</organism>
<dbReference type="AlphaFoldDB" id="A0AAP5ICI2"/>
<dbReference type="PANTHER" id="PTHR12526:SF510">
    <property type="entry name" value="D-INOSITOL 3-PHOSPHATE GLYCOSYLTRANSFERASE"/>
    <property type="match status" value="1"/>
</dbReference>
<dbReference type="EMBL" id="JAALHA020000022">
    <property type="protein sequence ID" value="MDR9899137.1"/>
    <property type="molecule type" value="Genomic_DNA"/>
</dbReference>
<dbReference type="Gene3D" id="3.40.50.2000">
    <property type="entry name" value="Glycogen Phosphorylase B"/>
    <property type="match status" value="2"/>
</dbReference>
<evidence type="ECO:0000256" key="1">
    <source>
        <dbReference type="ARBA" id="ARBA00022676"/>
    </source>
</evidence>
<comment type="caution">
    <text evidence="5">The sequence shown here is derived from an EMBL/GenBank/DDBJ whole genome shotgun (WGS) entry which is preliminary data.</text>
</comment>
<evidence type="ECO:0000313" key="6">
    <source>
        <dbReference type="Proteomes" id="UP000667802"/>
    </source>
</evidence>
<dbReference type="Pfam" id="PF00534">
    <property type="entry name" value="Glycos_transf_1"/>
    <property type="match status" value="1"/>
</dbReference>
<protein>
    <submittedName>
        <fullName evidence="5">Glycosyltransferase family 4 protein</fullName>
    </submittedName>
</protein>
<gene>
    <name evidence="5" type="ORF">G7B40_031935</name>
</gene>
<evidence type="ECO:0000259" key="4">
    <source>
        <dbReference type="Pfam" id="PF13439"/>
    </source>
</evidence>
<feature type="domain" description="Glycosyltransferase subfamily 4-like N-terminal" evidence="4">
    <location>
        <begin position="14"/>
        <end position="183"/>
    </location>
</feature>
<dbReference type="Pfam" id="PF13439">
    <property type="entry name" value="Glyco_transf_4"/>
    <property type="match status" value="1"/>
</dbReference>
<keyword evidence="6" id="KW-1185">Reference proteome</keyword>
<evidence type="ECO:0000259" key="3">
    <source>
        <dbReference type="Pfam" id="PF00534"/>
    </source>
</evidence>
<sequence length="374" mass="41631">MKLCIVTPNVIKGDGQGRANYEIVWEAVRRGHHVTLLASKVDPELANHSLVDWISLQVNQYPTYLLREIVFASRSTAWLQKHRRQFDLVQAYGAITWAAADVNTVQFVHSGWIKSPVHISRIRRDYYAAYQWFYTLFNAALEKRAFRQAKVVIAVSEKIKKELLDIGVPDKSIHVILNGVDLQEFFPGEPSRSKLGLPEGVPLAVFVGDIRSNRKNLDTVLYALTKVQDLHLAVVGSLEGSPYPELAQKLQLGGRVHFLGFRRDVAQIMQAVDLFVFPSRYEACTLVLLEAMATGLPVITASTAGGAEIVTPDCGVVLSDSEDTNALAEALSKLISNHDQRKRMGEAARHVAQQHSWASKAASYVNLFESITNK</sequence>
<accession>A0AAP5ICI2</accession>
<dbReference type="CDD" id="cd03801">
    <property type="entry name" value="GT4_PimA-like"/>
    <property type="match status" value="1"/>
</dbReference>
<dbReference type="Proteomes" id="UP000667802">
    <property type="component" value="Unassembled WGS sequence"/>
</dbReference>
<evidence type="ECO:0000313" key="5">
    <source>
        <dbReference type="EMBL" id="MDR9899137.1"/>
    </source>
</evidence>
<dbReference type="SUPFAM" id="SSF53756">
    <property type="entry name" value="UDP-Glycosyltransferase/glycogen phosphorylase"/>
    <property type="match status" value="1"/>
</dbReference>